<dbReference type="EMBL" id="ACIP02000007">
    <property type="protein sequence ID" value="EEP27490.1"/>
    <property type="molecule type" value="Genomic_DNA"/>
</dbReference>
<reference evidence="1" key="1">
    <citation type="submission" date="2009-04" db="EMBL/GenBank/DDBJ databases">
        <authorList>
            <person name="Weinstock G."/>
            <person name="Sodergren E."/>
            <person name="Clifton S."/>
            <person name="Fulton L."/>
            <person name="Fulton B."/>
            <person name="Courtney L."/>
            <person name="Fronick C."/>
            <person name="Harrison M."/>
            <person name="Strong C."/>
            <person name="Farmer C."/>
            <person name="Delahaunty K."/>
            <person name="Markovic C."/>
            <person name="Hall O."/>
            <person name="Minx P."/>
            <person name="Tomlinson C."/>
            <person name="Mitreva M."/>
            <person name="Nelson J."/>
            <person name="Hou S."/>
            <person name="Wollam A."/>
            <person name="Pepin K.H."/>
            <person name="Johnson M."/>
            <person name="Bhonagiri V."/>
            <person name="Nash W.E."/>
            <person name="Warren W."/>
            <person name="Chinwalla A."/>
            <person name="Mardis E.R."/>
            <person name="Wilson R.K."/>
        </authorList>
    </citation>
    <scope>NUCLEOTIDE SEQUENCE [LARGE SCALE GENOMIC DNA]</scope>
    <source>
        <strain evidence="1">DSM 14600</strain>
    </source>
</reference>
<gene>
    <name evidence="1" type="ORF">GCWU000342_02184</name>
</gene>
<accession>C4GDL1</accession>
<keyword evidence="2" id="KW-1185">Reference proteome</keyword>
<comment type="caution">
    <text evidence="1">The sequence shown here is derived from an EMBL/GenBank/DDBJ whole genome shotgun (WGS) entry which is preliminary data.</text>
</comment>
<evidence type="ECO:0000313" key="1">
    <source>
        <dbReference type="EMBL" id="EEP27490.1"/>
    </source>
</evidence>
<organism evidence="1 2">
    <name type="scientific">Shuttleworthella satelles DSM 14600</name>
    <dbReference type="NCBI Taxonomy" id="626523"/>
    <lineage>
        <taxon>Bacteria</taxon>
        <taxon>Bacillati</taxon>
        <taxon>Bacillota</taxon>
        <taxon>Clostridia</taxon>
        <taxon>Lachnospirales</taxon>
        <taxon>Lachnospiraceae</taxon>
        <taxon>Shuttleworthella</taxon>
    </lineage>
</organism>
<dbReference type="Proteomes" id="UP000003494">
    <property type="component" value="Unassembled WGS sequence"/>
</dbReference>
<proteinExistence type="predicted"/>
<evidence type="ECO:0000313" key="2">
    <source>
        <dbReference type="Proteomes" id="UP000003494"/>
    </source>
</evidence>
<dbReference type="AlphaFoldDB" id="C4GDL1"/>
<dbReference type="HOGENOM" id="CLU_3239602_0_0_9"/>
<protein>
    <submittedName>
        <fullName evidence="1">Uncharacterized protein</fullName>
    </submittedName>
</protein>
<sequence>MRCIREQPVNRTISPFIHNVKGRFSDHQSSSFPFAFSQPPSNN</sequence>
<name>C4GDL1_9FIRM</name>